<dbReference type="AlphaFoldDB" id="A0A840NB03"/>
<dbReference type="Gene3D" id="1.20.120.530">
    <property type="entry name" value="GntR ligand-binding domain-like"/>
    <property type="match status" value="1"/>
</dbReference>
<dbReference type="PANTHER" id="PTHR43537:SF41">
    <property type="entry name" value="TRANSCRIPTIONAL REGULATORY PROTEIN"/>
    <property type="match status" value="1"/>
</dbReference>
<organism evidence="5 6">
    <name type="scientific">Saccharopolyspora gloriosae</name>
    <dbReference type="NCBI Taxonomy" id="455344"/>
    <lineage>
        <taxon>Bacteria</taxon>
        <taxon>Bacillati</taxon>
        <taxon>Actinomycetota</taxon>
        <taxon>Actinomycetes</taxon>
        <taxon>Pseudonocardiales</taxon>
        <taxon>Pseudonocardiaceae</taxon>
        <taxon>Saccharopolyspora</taxon>
    </lineage>
</organism>
<dbReference type="CDD" id="cd07377">
    <property type="entry name" value="WHTH_GntR"/>
    <property type="match status" value="1"/>
</dbReference>
<feature type="domain" description="HTH gntR-type" evidence="4">
    <location>
        <begin position="19"/>
        <end position="86"/>
    </location>
</feature>
<accession>A0A840NB03</accession>
<evidence type="ECO:0000259" key="4">
    <source>
        <dbReference type="PROSITE" id="PS50949"/>
    </source>
</evidence>
<keyword evidence="3" id="KW-0804">Transcription</keyword>
<dbReference type="InterPro" id="IPR036390">
    <property type="entry name" value="WH_DNA-bd_sf"/>
</dbReference>
<keyword evidence="1" id="KW-0805">Transcription regulation</keyword>
<keyword evidence="2 5" id="KW-0238">DNA-binding</keyword>
<dbReference type="GO" id="GO:0003677">
    <property type="term" value="F:DNA binding"/>
    <property type="evidence" value="ECO:0007669"/>
    <property type="project" value="UniProtKB-KW"/>
</dbReference>
<gene>
    <name evidence="5" type="ORF">BJ969_002534</name>
</gene>
<dbReference type="InterPro" id="IPR008920">
    <property type="entry name" value="TF_FadR/GntR_C"/>
</dbReference>
<reference evidence="5 6" key="1">
    <citation type="submission" date="2020-08" db="EMBL/GenBank/DDBJ databases">
        <title>Sequencing the genomes of 1000 actinobacteria strains.</title>
        <authorList>
            <person name="Klenk H.-P."/>
        </authorList>
    </citation>
    <scope>NUCLEOTIDE SEQUENCE [LARGE SCALE GENOMIC DNA]</scope>
    <source>
        <strain evidence="5 6">DSM 45582</strain>
    </source>
</reference>
<evidence type="ECO:0000313" key="5">
    <source>
        <dbReference type="EMBL" id="MBB5069446.1"/>
    </source>
</evidence>
<comment type="caution">
    <text evidence="5">The sequence shown here is derived from an EMBL/GenBank/DDBJ whole genome shotgun (WGS) entry which is preliminary data.</text>
</comment>
<dbReference type="Proteomes" id="UP000580474">
    <property type="component" value="Unassembled WGS sequence"/>
</dbReference>
<evidence type="ECO:0000313" key="6">
    <source>
        <dbReference type="Proteomes" id="UP000580474"/>
    </source>
</evidence>
<dbReference type="Gene3D" id="1.10.10.10">
    <property type="entry name" value="Winged helix-like DNA-binding domain superfamily/Winged helix DNA-binding domain"/>
    <property type="match status" value="1"/>
</dbReference>
<dbReference type="InterPro" id="IPR011711">
    <property type="entry name" value="GntR_C"/>
</dbReference>
<dbReference type="PROSITE" id="PS50949">
    <property type="entry name" value="HTH_GNTR"/>
    <property type="match status" value="1"/>
</dbReference>
<dbReference type="SUPFAM" id="SSF46785">
    <property type="entry name" value="Winged helix' DNA-binding domain"/>
    <property type="match status" value="1"/>
</dbReference>
<proteinExistence type="predicted"/>
<dbReference type="PRINTS" id="PR00035">
    <property type="entry name" value="HTHGNTR"/>
</dbReference>
<dbReference type="GO" id="GO:0003700">
    <property type="term" value="F:DNA-binding transcription factor activity"/>
    <property type="evidence" value="ECO:0007669"/>
    <property type="project" value="InterPro"/>
</dbReference>
<evidence type="ECO:0000256" key="2">
    <source>
        <dbReference type="ARBA" id="ARBA00023125"/>
    </source>
</evidence>
<dbReference type="EMBL" id="JACHIV010000001">
    <property type="protein sequence ID" value="MBB5069446.1"/>
    <property type="molecule type" value="Genomic_DNA"/>
</dbReference>
<keyword evidence="6" id="KW-1185">Reference proteome</keyword>
<protein>
    <submittedName>
        <fullName evidence="5">DNA-binding GntR family transcriptional regulator</fullName>
    </submittedName>
</protein>
<dbReference type="Pfam" id="PF07729">
    <property type="entry name" value="FCD"/>
    <property type="match status" value="1"/>
</dbReference>
<dbReference type="Pfam" id="PF00392">
    <property type="entry name" value="GntR"/>
    <property type="match status" value="1"/>
</dbReference>
<name>A0A840NB03_9PSEU</name>
<dbReference type="SMART" id="SM00895">
    <property type="entry name" value="FCD"/>
    <property type="match status" value="1"/>
</dbReference>
<dbReference type="InterPro" id="IPR000524">
    <property type="entry name" value="Tscrpt_reg_HTH_GntR"/>
</dbReference>
<dbReference type="InterPro" id="IPR036388">
    <property type="entry name" value="WH-like_DNA-bd_sf"/>
</dbReference>
<sequence>MGTSERIGTPAVATAGGKPSSVRRAIDQIRTMLRSQEILPGQSLRQEALAERLGVSRVPVREALKALEGEGVLHHRPNVGYTVARLSADELRQAYLMRAALETVVLREIPRLSAEQLAELTALNERIAEAAAAPDVALMLELNHEFHFKVFRHSGLNLVVDEIERVWQRTEVYRTVYLYDEASRRRIVREHRQLITALRRGSTERAVELMNAHRDATRDTLAPALAPPT</sequence>
<dbReference type="SMART" id="SM00345">
    <property type="entry name" value="HTH_GNTR"/>
    <property type="match status" value="1"/>
</dbReference>
<dbReference type="RefSeq" id="WP_184479133.1">
    <property type="nucleotide sequence ID" value="NZ_JACHIV010000001.1"/>
</dbReference>
<evidence type="ECO:0000256" key="3">
    <source>
        <dbReference type="ARBA" id="ARBA00023163"/>
    </source>
</evidence>
<dbReference type="SUPFAM" id="SSF48008">
    <property type="entry name" value="GntR ligand-binding domain-like"/>
    <property type="match status" value="1"/>
</dbReference>
<dbReference type="PANTHER" id="PTHR43537">
    <property type="entry name" value="TRANSCRIPTIONAL REGULATOR, GNTR FAMILY"/>
    <property type="match status" value="1"/>
</dbReference>
<evidence type="ECO:0000256" key="1">
    <source>
        <dbReference type="ARBA" id="ARBA00023015"/>
    </source>
</evidence>